<name>A0A7J6QZ30_PEROL</name>
<dbReference type="EMBL" id="JABANM010026007">
    <property type="protein sequence ID" value="KAF4713668.1"/>
    <property type="molecule type" value="Genomic_DNA"/>
</dbReference>
<protein>
    <submittedName>
        <fullName evidence="3">Uncharacterized protein</fullName>
    </submittedName>
</protein>
<evidence type="ECO:0000313" key="4">
    <source>
        <dbReference type="Proteomes" id="UP000574390"/>
    </source>
</evidence>
<evidence type="ECO:0000313" key="3">
    <source>
        <dbReference type="EMBL" id="KAF4713668.1"/>
    </source>
</evidence>
<comment type="caution">
    <text evidence="3">The sequence shown here is derived from an EMBL/GenBank/DDBJ whole genome shotgun (WGS) entry which is preliminary data.</text>
</comment>
<feature type="compositionally biased region" description="Basic and acidic residues" evidence="1">
    <location>
        <begin position="402"/>
        <end position="412"/>
    </location>
</feature>
<gene>
    <name evidence="3" type="ORF">FOZ62_008749</name>
</gene>
<sequence>MSTLLATGFVLLPCIATALQSGYDVVDASPHDPAAAGQAPVTSAQYRSLVKRLERVEEAVGALSVPGVVKPATSGCRLEWDRKSFVVEFEADPESAGRVIKRTRFEDPNKTRYHHYIGVDGSQFSILTSKGGDRADFRTKTEIEAAYQHFSSLMPLAHLKGDTLERLKTMLPDNKNEGRCRKIFALLAANPPEGYDPEIDWVAGWHANVVPKADTQREFAATWNEAHPGSAEDRKQNAPADDRGRAARGCPTERYNSKERRNRSRGKRVSLTPVGRRSDAAVWKPKQLGGSAGNGPERRGWNASPGSGEWSFDSTTAEYSCSSGERKGTRKPSNKVVLQPKPSVVPRGSGQHPTAVTRSTERTLEKNQRRIFGGAGVGASPSIEPAFPRGNSWSRGVSRQSSSDEWRGDFQRQQHAAWDNGWRQDNRNRQYNRSHGEGGAGKESQANGAATEWSSSWTSGKWEQDSTEIYLGP</sequence>
<feature type="compositionally biased region" description="Polar residues" evidence="1">
    <location>
        <begin position="312"/>
        <end position="323"/>
    </location>
</feature>
<feature type="compositionally biased region" description="Low complexity" evidence="1">
    <location>
        <begin position="392"/>
        <end position="401"/>
    </location>
</feature>
<reference evidence="3 4" key="1">
    <citation type="submission" date="2020-04" db="EMBL/GenBank/DDBJ databases">
        <title>Perkinsus olseni comparative genomics.</title>
        <authorList>
            <person name="Bogema D.R."/>
        </authorList>
    </citation>
    <scope>NUCLEOTIDE SEQUENCE [LARGE SCALE GENOMIC DNA]</scope>
    <source>
        <strain evidence="3">ATCC PRA-205</strain>
    </source>
</reference>
<feature type="compositionally biased region" description="Polar residues" evidence="1">
    <location>
        <begin position="444"/>
        <end position="461"/>
    </location>
</feature>
<organism evidence="3 4">
    <name type="scientific">Perkinsus olseni</name>
    <name type="common">Perkinsus atlanticus</name>
    <dbReference type="NCBI Taxonomy" id="32597"/>
    <lineage>
        <taxon>Eukaryota</taxon>
        <taxon>Sar</taxon>
        <taxon>Alveolata</taxon>
        <taxon>Perkinsozoa</taxon>
        <taxon>Perkinsea</taxon>
        <taxon>Perkinsida</taxon>
        <taxon>Perkinsidae</taxon>
        <taxon>Perkinsus</taxon>
    </lineage>
</organism>
<dbReference type="Proteomes" id="UP000574390">
    <property type="component" value="Unassembled WGS sequence"/>
</dbReference>
<feature type="signal peptide" evidence="2">
    <location>
        <begin position="1"/>
        <end position="28"/>
    </location>
</feature>
<feature type="compositionally biased region" description="Basic and acidic residues" evidence="1">
    <location>
        <begin position="359"/>
        <end position="368"/>
    </location>
</feature>
<feature type="non-terminal residue" evidence="3">
    <location>
        <position position="473"/>
    </location>
</feature>
<keyword evidence="2" id="KW-0732">Signal</keyword>
<proteinExistence type="predicted"/>
<dbReference type="AlphaFoldDB" id="A0A7J6QZ30"/>
<evidence type="ECO:0000256" key="2">
    <source>
        <dbReference type="SAM" id="SignalP"/>
    </source>
</evidence>
<feature type="region of interest" description="Disordered" evidence="1">
    <location>
        <begin position="224"/>
        <end position="473"/>
    </location>
</feature>
<accession>A0A7J6QZ30</accession>
<feature type="chain" id="PRO_5029502119" evidence="2">
    <location>
        <begin position="29"/>
        <end position="473"/>
    </location>
</feature>
<feature type="compositionally biased region" description="Basic and acidic residues" evidence="1">
    <location>
        <begin position="230"/>
        <end position="245"/>
    </location>
</feature>
<evidence type="ECO:0000256" key="1">
    <source>
        <dbReference type="SAM" id="MobiDB-lite"/>
    </source>
</evidence>